<name>A0A858QCB8_9GAMM</name>
<keyword evidence="3" id="KW-1185">Reference proteome</keyword>
<dbReference type="InterPro" id="IPR013096">
    <property type="entry name" value="Cupin_2"/>
</dbReference>
<dbReference type="SUPFAM" id="SSF51182">
    <property type="entry name" value="RmlC-like cupins"/>
    <property type="match status" value="1"/>
</dbReference>
<evidence type="ECO:0000313" key="2">
    <source>
        <dbReference type="EMBL" id="QJD31450.1"/>
    </source>
</evidence>
<dbReference type="AlphaFoldDB" id="A0A858QCB8"/>
<evidence type="ECO:0000259" key="1">
    <source>
        <dbReference type="Pfam" id="PF07883"/>
    </source>
</evidence>
<accession>A0A858QCB8</accession>
<reference evidence="3" key="1">
    <citation type="submission" date="2019-12" db="EMBL/GenBank/DDBJ databases">
        <authorList>
            <person name="Awala S.I."/>
            <person name="Rhee S.K."/>
        </authorList>
    </citation>
    <scope>NUCLEOTIDE SEQUENCE [LARGE SCALE GENOMIC DNA]</scope>
    <source>
        <strain evidence="3">IM1</strain>
    </source>
</reference>
<dbReference type="Pfam" id="PF07883">
    <property type="entry name" value="Cupin_2"/>
    <property type="match status" value="1"/>
</dbReference>
<dbReference type="InterPro" id="IPR014710">
    <property type="entry name" value="RmlC-like_jellyroll"/>
</dbReference>
<dbReference type="Gene3D" id="2.60.120.10">
    <property type="entry name" value="Jelly Rolls"/>
    <property type="match status" value="1"/>
</dbReference>
<dbReference type="KEGG" id="metu:GNH96_13290"/>
<dbReference type="Proteomes" id="UP000503004">
    <property type="component" value="Chromosome"/>
</dbReference>
<dbReference type="EMBL" id="CP046565">
    <property type="protein sequence ID" value="QJD31450.1"/>
    <property type="molecule type" value="Genomic_DNA"/>
</dbReference>
<organism evidence="2 3">
    <name type="scientific">Methylococcus geothermalis</name>
    <dbReference type="NCBI Taxonomy" id="2681310"/>
    <lineage>
        <taxon>Bacteria</taxon>
        <taxon>Pseudomonadati</taxon>
        <taxon>Pseudomonadota</taxon>
        <taxon>Gammaproteobacteria</taxon>
        <taxon>Methylococcales</taxon>
        <taxon>Methylococcaceae</taxon>
        <taxon>Methylococcus</taxon>
    </lineage>
</organism>
<evidence type="ECO:0000313" key="3">
    <source>
        <dbReference type="Proteomes" id="UP000503004"/>
    </source>
</evidence>
<dbReference type="InterPro" id="IPR011051">
    <property type="entry name" value="RmlC_Cupin_sf"/>
</dbReference>
<sequence>MLLQKTVTLPANTVETRLIRVRFPPGYKTPLHTHEGPGPRYVLQGRLRVEDAGERHDYGAGDVFWETGSAMTVENIGGSDAELVIFELAAAK</sequence>
<proteinExistence type="predicted"/>
<feature type="domain" description="Cupin type-2" evidence="1">
    <location>
        <begin position="20"/>
        <end position="84"/>
    </location>
</feature>
<protein>
    <submittedName>
        <fullName evidence="2">Cupin domain-containing protein</fullName>
    </submittedName>
</protein>
<gene>
    <name evidence="2" type="ORF">GNH96_13290</name>
</gene>